<gene>
    <name evidence="2" type="ORF">PPRIM_AZ9-3.1.T1060181</name>
</gene>
<evidence type="ECO:0000313" key="3">
    <source>
        <dbReference type="Proteomes" id="UP000688137"/>
    </source>
</evidence>
<keyword evidence="1" id="KW-0732">Signal</keyword>
<dbReference type="Proteomes" id="UP000688137">
    <property type="component" value="Unassembled WGS sequence"/>
</dbReference>
<name>A0A8S1P5R4_PARPR</name>
<evidence type="ECO:0000313" key="2">
    <source>
        <dbReference type="EMBL" id="CAD8098341.1"/>
    </source>
</evidence>
<protein>
    <submittedName>
        <fullName evidence="2">Uncharacterized protein</fullName>
    </submittedName>
</protein>
<comment type="caution">
    <text evidence="2">The sequence shown here is derived from an EMBL/GenBank/DDBJ whole genome shotgun (WGS) entry which is preliminary data.</text>
</comment>
<proteinExistence type="predicted"/>
<evidence type="ECO:0000256" key="1">
    <source>
        <dbReference type="SAM" id="SignalP"/>
    </source>
</evidence>
<dbReference type="AlphaFoldDB" id="A0A8S1P5R4"/>
<accession>A0A8S1P5R4</accession>
<dbReference type="EMBL" id="CAJJDM010000109">
    <property type="protein sequence ID" value="CAD8098341.1"/>
    <property type="molecule type" value="Genomic_DNA"/>
</dbReference>
<reference evidence="2" key="1">
    <citation type="submission" date="2021-01" db="EMBL/GenBank/DDBJ databases">
        <authorList>
            <consortium name="Genoscope - CEA"/>
            <person name="William W."/>
        </authorList>
    </citation>
    <scope>NUCLEOTIDE SEQUENCE</scope>
</reference>
<sequence>MRTIFKNFLVLRLLLQIDFKVVTGCDGVNTIVFGVTHTLYLNKSRGSQVVCH</sequence>
<feature type="chain" id="PRO_5035773335" evidence="1">
    <location>
        <begin position="25"/>
        <end position="52"/>
    </location>
</feature>
<organism evidence="2 3">
    <name type="scientific">Paramecium primaurelia</name>
    <dbReference type="NCBI Taxonomy" id="5886"/>
    <lineage>
        <taxon>Eukaryota</taxon>
        <taxon>Sar</taxon>
        <taxon>Alveolata</taxon>
        <taxon>Ciliophora</taxon>
        <taxon>Intramacronucleata</taxon>
        <taxon>Oligohymenophorea</taxon>
        <taxon>Peniculida</taxon>
        <taxon>Parameciidae</taxon>
        <taxon>Paramecium</taxon>
    </lineage>
</organism>
<keyword evidence="3" id="KW-1185">Reference proteome</keyword>
<feature type="signal peptide" evidence="1">
    <location>
        <begin position="1"/>
        <end position="24"/>
    </location>
</feature>